<evidence type="ECO:0000256" key="3">
    <source>
        <dbReference type="ARBA" id="ARBA00004699"/>
    </source>
</evidence>
<comment type="similarity">
    <text evidence="4">Belongs to the phosphohexose mutase family.</text>
</comment>
<comment type="catalytic activity">
    <reaction evidence="1">
        <text>alpha-D-mannose 1-phosphate = D-mannose 6-phosphate</text>
        <dbReference type="Rhea" id="RHEA:11140"/>
        <dbReference type="ChEBI" id="CHEBI:58409"/>
        <dbReference type="ChEBI" id="CHEBI:58735"/>
        <dbReference type="EC" id="5.4.2.8"/>
    </reaction>
</comment>
<evidence type="ECO:0000256" key="9">
    <source>
        <dbReference type="ARBA" id="ARBA00023235"/>
    </source>
</evidence>
<dbReference type="Pfam" id="PF00408">
    <property type="entry name" value="PGM_PMM_IV"/>
    <property type="match status" value="1"/>
</dbReference>
<dbReference type="Pfam" id="PF02879">
    <property type="entry name" value="PGM_PMM_II"/>
    <property type="match status" value="1"/>
</dbReference>
<evidence type="ECO:0000313" key="17">
    <source>
        <dbReference type="Proteomes" id="UP001626537"/>
    </source>
</evidence>
<evidence type="ECO:0000256" key="8">
    <source>
        <dbReference type="ARBA" id="ARBA00022842"/>
    </source>
</evidence>
<dbReference type="PANTHER" id="PTHR43771:SF2">
    <property type="entry name" value="PHOSPHOMANNOMUTASE_PHOSPHOGLUCOMUTASE"/>
    <property type="match status" value="1"/>
</dbReference>
<reference evidence="16 17" key="1">
    <citation type="submission" date="2023-10" db="EMBL/GenBank/DDBJ databases">
        <title>Two novel species belonging to the OM43/NOR5 clade.</title>
        <authorList>
            <person name="Park M."/>
        </authorList>
    </citation>
    <scope>NUCLEOTIDE SEQUENCE [LARGE SCALE GENOMIC DNA]</scope>
    <source>
        <strain evidence="16 17">IMCC43200</strain>
    </source>
</reference>
<dbReference type="InterPro" id="IPR005843">
    <property type="entry name" value="A-D-PHexomutase_C"/>
</dbReference>
<evidence type="ECO:0000256" key="10">
    <source>
        <dbReference type="SAM" id="MobiDB-lite"/>
    </source>
</evidence>
<accession>A0ABZ0I042</accession>
<dbReference type="PANTHER" id="PTHR43771">
    <property type="entry name" value="PHOSPHOMANNOMUTASE"/>
    <property type="match status" value="1"/>
</dbReference>
<dbReference type="Gene3D" id="3.30.310.50">
    <property type="entry name" value="Alpha-D-phosphohexomutase, C-terminal domain"/>
    <property type="match status" value="1"/>
</dbReference>
<evidence type="ECO:0000256" key="7">
    <source>
        <dbReference type="ARBA" id="ARBA00022723"/>
    </source>
</evidence>
<evidence type="ECO:0000259" key="12">
    <source>
        <dbReference type="Pfam" id="PF00408"/>
    </source>
</evidence>
<dbReference type="RefSeq" id="WP_407346998.1">
    <property type="nucleotide sequence ID" value="NZ_CP136864.1"/>
</dbReference>
<evidence type="ECO:0000256" key="5">
    <source>
        <dbReference type="ARBA" id="ARBA00012730"/>
    </source>
</evidence>
<evidence type="ECO:0000256" key="11">
    <source>
        <dbReference type="SAM" id="Phobius"/>
    </source>
</evidence>
<dbReference type="EC" id="5.4.2.8" evidence="5"/>
<dbReference type="InterPro" id="IPR016066">
    <property type="entry name" value="A-D-PHexomutase_CS"/>
</dbReference>
<evidence type="ECO:0000256" key="1">
    <source>
        <dbReference type="ARBA" id="ARBA00000586"/>
    </source>
</evidence>
<evidence type="ECO:0000259" key="13">
    <source>
        <dbReference type="Pfam" id="PF02878"/>
    </source>
</evidence>
<dbReference type="Pfam" id="PF02880">
    <property type="entry name" value="PGM_PMM_III"/>
    <property type="match status" value="1"/>
</dbReference>
<evidence type="ECO:0000259" key="15">
    <source>
        <dbReference type="Pfam" id="PF02880"/>
    </source>
</evidence>
<protein>
    <recommendedName>
        <fullName evidence="5">phosphomannomutase</fullName>
        <ecNumber evidence="5">5.4.2.8</ecNumber>
    </recommendedName>
</protein>
<feature type="domain" description="Alpha-D-phosphohexomutase C-terminal" evidence="12">
    <location>
        <begin position="753"/>
        <end position="825"/>
    </location>
</feature>
<dbReference type="InterPro" id="IPR005846">
    <property type="entry name" value="A-D-PHexomutase_a/b/a-III"/>
</dbReference>
<name>A0ABZ0I042_9GAMM</name>
<dbReference type="InterPro" id="IPR016055">
    <property type="entry name" value="A-D-PHexomutase_a/b/a-I/II/III"/>
</dbReference>
<proteinExistence type="inferred from homology"/>
<dbReference type="Gene3D" id="3.40.120.10">
    <property type="entry name" value="Alpha-D-Glucose-1,6-Bisphosphate, subunit A, domain 3"/>
    <property type="match status" value="3"/>
</dbReference>
<dbReference type="InterPro" id="IPR036900">
    <property type="entry name" value="A-D-PHexomutase_C_sf"/>
</dbReference>
<dbReference type="InterPro" id="IPR005841">
    <property type="entry name" value="Alpha-D-phosphohexomutase_SF"/>
</dbReference>
<dbReference type="Proteomes" id="UP001626537">
    <property type="component" value="Chromosome"/>
</dbReference>
<dbReference type="PROSITE" id="PS00710">
    <property type="entry name" value="PGM_PMM"/>
    <property type="match status" value="1"/>
</dbReference>
<comment type="cofactor">
    <cofactor evidence="2">
        <name>Mg(2+)</name>
        <dbReference type="ChEBI" id="CHEBI:18420"/>
    </cofactor>
</comment>
<evidence type="ECO:0000256" key="2">
    <source>
        <dbReference type="ARBA" id="ARBA00001946"/>
    </source>
</evidence>
<evidence type="ECO:0000256" key="4">
    <source>
        <dbReference type="ARBA" id="ARBA00010231"/>
    </source>
</evidence>
<feature type="transmembrane region" description="Helical" evidence="11">
    <location>
        <begin position="38"/>
        <end position="58"/>
    </location>
</feature>
<keyword evidence="9" id="KW-0413">Isomerase</keyword>
<keyword evidence="7" id="KW-0479">Metal-binding</keyword>
<keyword evidence="6" id="KW-0597">Phosphoprotein</keyword>
<dbReference type="SUPFAM" id="SSF53738">
    <property type="entry name" value="Phosphoglucomutase, first 3 domains"/>
    <property type="match status" value="3"/>
</dbReference>
<dbReference type="Pfam" id="PF02878">
    <property type="entry name" value="PGM_PMM_I"/>
    <property type="match status" value="1"/>
</dbReference>
<organism evidence="16 17">
    <name type="scientific">Congregibacter variabilis</name>
    <dbReference type="NCBI Taxonomy" id="3081200"/>
    <lineage>
        <taxon>Bacteria</taxon>
        <taxon>Pseudomonadati</taxon>
        <taxon>Pseudomonadota</taxon>
        <taxon>Gammaproteobacteria</taxon>
        <taxon>Cellvibrionales</taxon>
        <taxon>Halieaceae</taxon>
        <taxon>Congregibacter</taxon>
    </lineage>
</organism>
<feature type="region of interest" description="Disordered" evidence="10">
    <location>
        <begin position="1"/>
        <end position="25"/>
    </location>
</feature>
<feature type="domain" description="Alpha-D-phosphohexomutase alpha/beta/alpha" evidence="15">
    <location>
        <begin position="635"/>
        <end position="742"/>
    </location>
</feature>
<feature type="domain" description="Alpha-D-phosphohexomutase alpha/beta/alpha" evidence="14">
    <location>
        <begin position="533"/>
        <end position="630"/>
    </location>
</feature>
<dbReference type="InterPro" id="IPR005844">
    <property type="entry name" value="A-D-PHexomutase_a/b/a-I"/>
</dbReference>
<keyword evidence="17" id="KW-1185">Reference proteome</keyword>
<keyword evidence="11" id="KW-0812">Transmembrane</keyword>
<gene>
    <name evidence="16" type="ORF">R0135_11475</name>
</gene>
<keyword evidence="11" id="KW-1133">Transmembrane helix</keyword>
<dbReference type="PRINTS" id="PR00509">
    <property type="entry name" value="PGMPMM"/>
</dbReference>
<dbReference type="InterPro" id="IPR005845">
    <property type="entry name" value="A-D-PHexomutase_a/b/a-II"/>
</dbReference>
<sequence length="838" mass="90411">MKLKLPGNSKSLPGKVSTDEQRSSHGVNAQGNMLRASLLTGFAVVLVPLLLAIAYLALLQAPAQKSALIEQASDGYAAQQARYIGDSIATLRSRVDSAVRSPLALQAIAEQNPADIRLVEQAMLDYFPEAVSLRLLPLSDMGTADLAGGFEGLRNHIEVDLVRRVSNNEPAEPEAYQFEGQWLASLAQVTTHPRLPSRRAVVLLTVDASTLEAMLSYPQGMIGEFVLEQRVYSEGVDRDIRIASQGSGATFNASRADIDETPWRILFTPSATLIDEVSSHVRPPYEILALVLACCLAGFFLALQRSSKALESEISRIVDGAEHRTALDVHIPQLVPLAKDLRKLTLRRARMGNTSNIVPAVDTRTAGSSNTAMTSVEGPATRGLPPNIFRAYDIRGIADSDLDDETVFRIGSAIATIAGELGEQTLCIGYDGRASSSRIKGVLEKAILQAGRDVIDIGLVPTPLLYFATSLLEAKSGVMITGSHNPAEYNGMKIVLKGQTIAEGTIEKIRNIAQTGRFSKGTGHLIQRDVVSEYLDEVVSDIAIAVPLKIVVDAGNGATGHIAPALLEELGCEVIPLFCEVDGRFPNRSPDTSNEDNLSALVREVVSNDADFGVAYDGDGDRLVVVTGAGKIIRSDTLMMIFARDVVTRNPGADVVYDVKCSRNLAQLITGLGGRPVLWKTGHALMKEKMVETGALLGGEFSGHIFFGERWYGFDDGMYATGRLAEILSSQDQNLDDFIADLPIAVSTPEILIPVPDDEKFAMMQKFIDSARFADGKPNNLDGLRVDFQDGWGLLRASNTGPALTARFEAGDEAGLERIRTLFREQLAAVAPDLTMPF</sequence>
<dbReference type="SUPFAM" id="SSF55957">
    <property type="entry name" value="Phosphoglucomutase, C-terminal domain"/>
    <property type="match status" value="1"/>
</dbReference>
<keyword evidence="11" id="KW-0472">Membrane</keyword>
<feature type="domain" description="Alpha-D-phosphohexomutase alpha/beta/alpha" evidence="13">
    <location>
        <begin position="387"/>
        <end position="518"/>
    </location>
</feature>
<dbReference type="EMBL" id="CP136864">
    <property type="protein sequence ID" value="WOJ92402.1"/>
    <property type="molecule type" value="Genomic_DNA"/>
</dbReference>
<evidence type="ECO:0000313" key="16">
    <source>
        <dbReference type="EMBL" id="WOJ92402.1"/>
    </source>
</evidence>
<evidence type="ECO:0000259" key="14">
    <source>
        <dbReference type="Pfam" id="PF02879"/>
    </source>
</evidence>
<dbReference type="CDD" id="cd03089">
    <property type="entry name" value="PMM_PGM"/>
    <property type="match status" value="1"/>
</dbReference>
<comment type="pathway">
    <text evidence="3">Nucleotide-sugar biosynthesis; GDP-alpha-D-mannose biosynthesis; alpha-D-mannose 1-phosphate from D-fructose 6-phosphate: step 2/2.</text>
</comment>
<evidence type="ECO:0000256" key="6">
    <source>
        <dbReference type="ARBA" id="ARBA00022553"/>
    </source>
</evidence>
<keyword evidence="8" id="KW-0460">Magnesium</keyword>